<dbReference type="EMBL" id="FMJD01000013">
    <property type="protein sequence ID" value="SCM79828.1"/>
    <property type="molecule type" value="Genomic_DNA"/>
</dbReference>
<dbReference type="CDD" id="cd06127">
    <property type="entry name" value="DEDDh"/>
    <property type="match status" value="1"/>
</dbReference>
<dbReference type="Gene3D" id="3.30.420.10">
    <property type="entry name" value="Ribonuclease H-like superfamily/Ribonuclease H"/>
    <property type="match status" value="1"/>
</dbReference>
<accession>A0A212LQG9</accession>
<evidence type="ECO:0000313" key="2">
    <source>
        <dbReference type="EMBL" id="SCM79828.1"/>
    </source>
</evidence>
<sequence>MKIRVIDFETTGTDKDLKAGKKVEICELGYTEVDVETRYVSMPIWHYVDPGISIPPEARAIHHISDADVAGAMSPAEARTLLMSGMDPGDLFAAHRASFEQTFFPGGTHEWICTYVAAKHLYDDLPGYSNQALRYILGIDQGFEWPVLAMPPHRAGPDSYVTAGIIRHMLIENSTRDLTTLTRLPILQKRVPFGKYEGQLWADMDAGYLEWILKKDFDDEVMNTARHYLRQRRQEATPYPFA</sequence>
<dbReference type="GO" id="GO:0003676">
    <property type="term" value="F:nucleic acid binding"/>
    <property type="evidence" value="ECO:0007669"/>
    <property type="project" value="InterPro"/>
</dbReference>
<feature type="domain" description="Exonuclease" evidence="1">
    <location>
        <begin position="2"/>
        <end position="175"/>
    </location>
</feature>
<dbReference type="GO" id="GO:0006259">
    <property type="term" value="P:DNA metabolic process"/>
    <property type="evidence" value="ECO:0007669"/>
    <property type="project" value="UniProtKB-ARBA"/>
</dbReference>
<dbReference type="Pfam" id="PF00929">
    <property type="entry name" value="RNase_T"/>
    <property type="match status" value="1"/>
</dbReference>
<dbReference type="InterPro" id="IPR024530">
    <property type="entry name" value="QSregVF_b"/>
</dbReference>
<dbReference type="InterPro" id="IPR013520">
    <property type="entry name" value="Ribonucl_H"/>
</dbReference>
<dbReference type="InterPro" id="IPR012337">
    <property type="entry name" value="RNaseH-like_sf"/>
</dbReference>
<dbReference type="SUPFAM" id="SSF53098">
    <property type="entry name" value="Ribonuclease H-like"/>
    <property type="match status" value="1"/>
</dbReference>
<dbReference type="Pfam" id="PF12843">
    <property type="entry name" value="QSregVF_b"/>
    <property type="match status" value="1"/>
</dbReference>
<dbReference type="RefSeq" id="WP_288198768.1">
    <property type="nucleotide sequence ID" value="NZ_LT608334.1"/>
</dbReference>
<name>A0A212LQG9_9HYPH</name>
<gene>
    <name evidence="2" type="ORF">KL86PLE_90660</name>
</gene>
<dbReference type="SMART" id="SM00479">
    <property type="entry name" value="EXOIII"/>
    <property type="match status" value="1"/>
</dbReference>
<proteinExistence type="predicted"/>
<reference evidence="2" key="1">
    <citation type="submission" date="2016-08" db="EMBL/GenBank/DDBJ databases">
        <authorList>
            <person name="Seilhamer J.J."/>
        </authorList>
    </citation>
    <scope>NUCLEOTIDE SEQUENCE</scope>
    <source>
        <strain evidence="2">86</strain>
    </source>
</reference>
<organism evidence="2">
    <name type="scientific">uncultured Pleomorphomonas sp</name>
    <dbReference type="NCBI Taxonomy" id="442121"/>
    <lineage>
        <taxon>Bacteria</taxon>
        <taxon>Pseudomonadati</taxon>
        <taxon>Pseudomonadota</taxon>
        <taxon>Alphaproteobacteria</taxon>
        <taxon>Hyphomicrobiales</taxon>
        <taxon>Pleomorphomonadaceae</taxon>
        <taxon>Pleomorphomonas</taxon>
        <taxon>environmental samples</taxon>
    </lineage>
</organism>
<keyword evidence="2" id="KW-0378">Hydrolase</keyword>
<dbReference type="InterPro" id="IPR036397">
    <property type="entry name" value="RNaseH_sf"/>
</dbReference>
<dbReference type="GO" id="GO:0004527">
    <property type="term" value="F:exonuclease activity"/>
    <property type="evidence" value="ECO:0007669"/>
    <property type="project" value="UniProtKB-ARBA"/>
</dbReference>
<protein>
    <submittedName>
        <fullName evidence="2">Exodeoxyribonuclease 10</fullName>
        <ecNumber evidence="2">3.1.11.-</ecNumber>
    </submittedName>
</protein>
<dbReference type="AlphaFoldDB" id="A0A212LQG9"/>
<dbReference type="EC" id="3.1.11.-" evidence="2"/>
<evidence type="ECO:0000259" key="1">
    <source>
        <dbReference type="SMART" id="SM00479"/>
    </source>
</evidence>